<dbReference type="Proteomes" id="UP000636938">
    <property type="component" value="Unassembled WGS sequence"/>
</dbReference>
<protein>
    <submittedName>
        <fullName evidence="1">Uncharacterized protein</fullName>
    </submittedName>
</protein>
<accession>A0A8X8K5E3</accession>
<comment type="caution">
    <text evidence="1">The sequence shown here is derived from an EMBL/GenBank/DDBJ whole genome shotgun (WGS) entry which is preliminary data.</text>
</comment>
<keyword evidence="2" id="KW-1185">Reference proteome</keyword>
<dbReference type="EMBL" id="JACSQS010000010">
    <property type="protein sequence ID" value="MBD7954671.1"/>
    <property type="molecule type" value="Genomic_DNA"/>
</dbReference>
<organism evidence="1 2">
    <name type="scientific">Stenotrophomonas lacuserhaii</name>
    <dbReference type="NCBI Taxonomy" id="2760084"/>
    <lineage>
        <taxon>Bacteria</taxon>
        <taxon>Pseudomonadati</taxon>
        <taxon>Pseudomonadota</taxon>
        <taxon>Gammaproteobacteria</taxon>
        <taxon>Lysobacterales</taxon>
        <taxon>Lysobacteraceae</taxon>
        <taxon>Stenotrophomonas</taxon>
    </lineage>
</organism>
<evidence type="ECO:0000313" key="2">
    <source>
        <dbReference type="Proteomes" id="UP000636938"/>
    </source>
</evidence>
<gene>
    <name evidence="1" type="ORF">H9654_10715</name>
</gene>
<evidence type="ECO:0000313" key="1">
    <source>
        <dbReference type="EMBL" id="MBD7954671.1"/>
    </source>
</evidence>
<name>A0A8X8K5E3_9GAMM</name>
<sequence length="141" mass="13494">MRESNTRFGPAGFTPGMIRPSRSYTFAGAVLAGGATTFAGPVLRIGPAAGGGLAIGRGACTGDGGEGCTTRGGCGAGGGGGGRTVVALRVAVGLDGDATCADASAGTSAGTSNADSRINERFMAAPGSSSMQRAPLPVCLP</sequence>
<reference evidence="1 2" key="1">
    <citation type="submission" date="2020-08" db="EMBL/GenBank/DDBJ databases">
        <title>A Genomic Blueprint of the Chicken Gut Microbiome.</title>
        <authorList>
            <person name="Gilroy R."/>
            <person name="Ravi A."/>
            <person name="Getino M."/>
            <person name="Pursley I."/>
            <person name="Horton D.L."/>
            <person name="Alikhan N.-F."/>
            <person name="Baker D."/>
            <person name="Gharbi K."/>
            <person name="Hall N."/>
            <person name="Watson M."/>
            <person name="Adriaenssens E.M."/>
            <person name="Foster-Nyarko E."/>
            <person name="Jarju S."/>
            <person name="Secka A."/>
            <person name="Antonio M."/>
            <person name="Oren A."/>
            <person name="Chaudhuri R."/>
            <person name="La Ragione R.M."/>
            <person name="Hildebrand F."/>
            <person name="Pallen M.J."/>
        </authorList>
    </citation>
    <scope>NUCLEOTIDE SEQUENCE [LARGE SCALE GENOMIC DNA]</scope>
    <source>
        <strain evidence="1 2">Sa5BUN4</strain>
    </source>
</reference>
<dbReference type="AlphaFoldDB" id="A0A8X8K5E3"/>
<proteinExistence type="predicted"/>